<dbReference type="AlphaFoldDB" id="A0AAD9JZQ0"/>
<name>A0AAD9JZQ0_9ANNE</name>
<keyword evidence="3" id="KW-0342">GTP-binding</keyword>
<comment type="caution">
    <text evidence="4">The sequence shown here is derived from an EMBL/GenBank/DDBJ whole genome shotgun (WGS) entry which is preliminary data.</text>
</comment>
<dbReference type="Proteomes" id="UP001208570">
    <property type="component" value="Unassembled WGS sequence"/>
</dbReference>
<dbReference type="Gene3D" id="3.40.50.300">
    <property type="entry name" value="P-loop containing nucleotide triphosphate hydrolases"/>
    <property type="match status" value="1"/>
</dbReference>
<organism evidence="4 5">
    <name type="scientific">Paralvinella palmiformis</name>
    <dbReference type="NCBI Taxonomy" id="53620"/>
    <lineage>
        <taxon>Eukaryota</taxon>
        <taxon>Metazoa</taxon>
        <taxon>Spiralia</taxon>
        <taxon>Lophotrochozoa</taxon>
        <taxon>Annelida</taxon>
        <taxon>Polychaeta</taxon>
        <taxon>Sedentaria</taxon>
        <taxon>Canalipalpata</taxon>
        <taxon>Terebellida</taxon>
        <taxon>Terebelliformia</taxon>
        <taxon>Alvinellidae</taxon>
        <taxon>Paralvinella</taxon>
    </lineage>
</organism>
<dbReference type="PROSITE" id="PS51421">
    <property type="entry name" value="RAS"/>
    <property type="match status" value="1"/>
</dbReference>
<dbReference type="GO" id="GO:0032484">
    <property type="term" value="P:Ral protein signal transduction"/>
    <property type="evidence" value="ECO:0007669"/>
    <property type="project" value="TreeGrafter"/>
</dbReference>
<dbReference type="GO" id="GO:0005525">
    <property type="term" value="F:GTP binding"/>
    <property type="evidence" value="ECO:0007669"/>
    <property type="project" value="UniProtKB-KW"/>
</dbReference>
<gene>
    <name evidence="4" type="ORF">LSH36_101g00024</name>
</gene>
<evidence type="ECO:0000256" key="3">
    <source>
        <dbReference type="ARBA" id="ARBA00023134"/>
    </source>
</evidence>
<reference evidence="4" key="1">
    <citation type="journal article" date="2023" name="Mol. Biol. Evol.">
        <title>Third-Generation Sequencing Reveals the Adaptive Role of the Epigenome in Three Deep-Sea Polychaetes.</title>
        <authorList>
            <person name="Perez M."/>
            <person name="Aroh O."/>
            <person name="Sun Y."/>
            <person name="Lan Y."/>
            <person name="Juniper S.K."/>
            <person name="Young C.R."/>
            <person name="Angers B."/>
            <person name="Qian P.Y."/>
        </authorList>
    </citation>
    <scope>NUCLEOTIDE SEQUENCE</scope>
    <source>
        <strain evidence="4">P08H-3</strain>
    </source>
</reference>
<dbReference type="SMART" id="SM00175">
    <property type="entry name" value="RAB"/>
    <property type="match status" value="1"/>
</dbReference>
<dbReference type="Pfam" id="PF00071">
    <property type="entry name" value="Ras"/>
    <property type="match status" value="1"/>
</dbReference>
<dbReference type="PANTHER" id="PTHR46152">
    <property type="entry name" value="NF-KAPPA-B INHIBITOR-INTERACTING RAS-LIKE PROTEIN"/>
    <property type="match status" value="1"/>
</dbReference>
<dbReference type="SMART" id="SM00173">
    <property type="entry name" value="RAS"/>
    <property type="match status" value="1"/>
</dbReference>
<dbReference type="PRINTS" id="PR00449">
    <property type="entry name" value="RASTRNSFRMNG"/>
</dbReference>
<dbReference type="GO" id="GO:0003924">
    <property type="term" value="F:GTPase activity"/>
    <property type="evidence" value="ECO:0007669"/>
    <property type="project" value="InterPro"/>
</dbReference>
<accession>A0AAD9JZQ0</accession>
<dbReference type="SUPFAM" id="SSF52540">
    <property type="entry name" value="P-loop containing nucleoside triphosphate hydrolases"/>
    <property type="match status" value="1"/>
</dbReference>
<evidence type="ECO:0000313" key="5">
    <source>
        <dbReference type="Proteomes" id="UP001208570"/>
    </source>
</evidence>
<dbReference type="InterPro" id="IPR001806">
    <property type="entry name" value="Small_GTPase"/>
</dbReference>
<sequence length="195" mass="22146">MGKTWKVVVCGQTAVGKTAILEQLIEGNHVVGSPMFSTIEDIYMAVVDTERTVKEKVHFFDTAGLESSKPELPKQYLNFADAYVLVYDVTNHSSFQCMDKLKKEIDKNKEKKEALIISLGNKCDVKEQRQVSFNTANKWAQDQRVRLWEVSVSNRQSLIDPFVYLVTKITQQQSRSSFPLPIGAGKKQKHYNADV</sequence>
<dbReference type="GO" id="GO:0043124">
    <property type="term" value="P:negative regulation of canonical NF-kappaB signal transduction"/>
    <property type="evidence" value="ECO:0007669"/>
    <property type="project" value="InterPro"/>
</dbReference>
<evidence type="ECO:0000256" key="1">
    <source>
        <dbReference type="ARBA" id="ARBA00008094"/>
    </source>
</evidence>
<evidence type="ECO:0000256" key="2">
    <source>
        <dbReference type="ARBA" id="ARBA00022741"/>
    </source>
</evidence>
<protein>
    <recommendedName>
        <fullName evidence="6">NF-kappa-B inhibitor-interacting Ras-like protein 2</fullName>
    </recommendedName>
</protein>
<keyword evidence="5" id="KW-1185">Reference proteome</keyword>
<dbReference type="InterPro" id="IPR042227">
    <property type="entry name" value="KBRS"/>
</dbReference>
<evidence type="ECO:0000313" key="4">
    <source>
        <dbReference type="EMBL" id="KAK2162229.1"/>
    </source>
</evidence>
<dbReference type="InterPro" id="IPR027417">
    <property type="entry name" value="P-loop_NTPase"/>
</dbReference>
<proteinExistence type="inferred from homology"/>
<keyword evidence="2" id="KW-0547">Nucleotide-binding</keyword>
<evidence type="ECO:0008006" key="6">
    <source>
        <dbReference type="Google" id="ProtNLM"/>
    </source>
</evidence>
<dbReference type="PROSITE" id="PS51419">
    <property type="entry name" value="RAB"/>
    <property type="match status" value="1"/>
</dbReference>
<dbReference type="PANTHER" id="PTHR46152:SF3">
    <property type="entry name" value="NF-KAPPA-B INHIBITOR-INTERACTING RAS-LIKE PROTEIN"/>
    <property type="match status" value="1"/>
</dbReference>
<dbReference type="GO" id="GO:0032794">
    <property type="term" value="F:GTPase activating protein binding"/>
    <property type="evidence" value="ECO:0007669"/>
    <property type="project" value="TreeGrafter"/>
</dbReference>
<dbReference type="NCBIfam" id="TIGR00231">
    <property type="entry name" value="small_GTP"/>
    <property type="match status" value="1"/>
</dbReference>
<dbReference type="EMBL" id="JAODUP010000101">
    <property type="protein sequence ID" value="KAK2162229.1"/>
    <property type="molecule type" value="Genomic_DNA"/>
</dbReference>
<dbReference type="InterPro" id="IPR005225">
    <property type="entry name" value="Small_GTP-bd"/>
</dbReference>
<comment type="similarity">
    <text evidence="1">Belongs to the small GTPase superfamily. Ras family. KappaB-Ras subfamily.</text>
</comment>